<name>A0A2G9YDS8_9BACT</name>
<dbReference type="PRINTS" id="PR00060">
    <property type="entry name" value="RIBOSOMALL16"/>
</dbReference>
<protein>
    <recommendedName>
        <fullName evidence="5 6">Large ribosomal subunit protein uL16</fullName>
    </recommendedName>
</protein>
<dbReference type="InterPro" id="IPR047873">
    <property type="entry name" value="Ribosomal_uL16"/>
</dbReference>
<dbReference type="Pfam" id="PF00252">
    <property type="entry name" value="Ribosomal_L16"/>
    <property type="match status" value="1"/>
</dbReference>
<feature type="region of interest" description="Disordered" evidence="9">
    <location>
        <begin position="1"/>
        <end position="21"/>
    </location>
</feature>
<dbReference type="GO" id="GO:0006412">
    <property type="term" value="P:translation"/>
    <property type="evidence" value="ECO:0007669"/>
    <property type="project" value="UniProtKB-UniRule"/>
</dbReference>
<dbReference type="EMBL" id="PCRH01000006">
    <property type="protein sequence ID" value="PIP17385.1"/>
    <property type="molecule type" value="Genomic_DNA"/>
</dbReference>
<comment type="caution">
    <text evidence="10">The sequence shown here is derived from an EMBL/GenBank/DDBJ whole genome shotgun (WGS) entry which is preliminary data.</text>
</comment>
<keyword evidence="6 8" id="KW-0699">rRNA-binding</keyword>
<comment type="function">
    <text evidence="6 8">Binds 23S rRNA and is also seen to make contacts with the A and possibly P site tRNAs.</text>
</comment>
<evidence type="ECO:0000256" key="8">
    <source>
        <dbReference type="RuleBase" id="RU004414"/>
    </source>
</evidence>
<evidence type="ECO:0000256" key="4">
    <source>
        <dbReference type="ARBA" id="ARBA00023274"/>
    </source>
</evidence>
<evidence type="ECO:0000256" key="9">
    <source>
        <dbReference type="SAM" id="MobiDB-lite"/>
    </source>
</evidence>
<accession>A0A2G9YDS8</accession>
<dbReference type="GO" id="GO:0003735">
    <property type="term" value="F:structural constituent of ribosome"/>
    <property type="evidence" value="ECO:0007669"/>
    <property type="project" value="InterPro"/>
</dbReference>
<dbReference type="FunFam" id="3.90.1170.10:FF:000001">
    <property type="entry name" value="50S ribosomal protein L16"/>
    <property type="match status" value="1"/>
</dbReference>
<dbReference type="PROSITE" id="PS00586">
    <property type="entry name" value="RIBOSOMAL_L16_1"/>
    <property type="match status" value="1"/>
</dbReference>
<evidence type="ECO:0000313" key="10">
    <source>
        <dbReference type="EMBL" id="PIP17385.1"/>
    </source>
</evidence>
<evidence type="ECO:0000313" key="11">
    <source>
        <dbReference type="Proteomes" id="UP000231480"/>
    </source>
</evidence>
<keyword evidence="2 6" id="KW-0820">tRNA-binding</keyword>
<dbReference type="AlphaFoldDB" id="A0A2G9YDS8"/>
<evidence type="ECO:0000256" key="7">
    <source>
        <dbReference type="RuleBase" id="RU004413"/>
    </source>
</evidence>
<keyword evidence="6 8" id="KW-0694">RNA-binding</keyword>
<comment type="similarity">
    <text evidence="1 6 7">Belongs to the universal ribosomal protein uL16 family.</text>
</comment>
<dbReference type="PANTHER" id="PTHR12220:SF13">
    <property type="entry name" value="LARGE RIBOSOMAL SUBUNIT PROTEIN UL16M"/>
    <property type="match status" value="1"/>
</dbReference>
<comment type="subunit">
    <text evidence="6 8">Part of the 50S ribosomal subunit.</text>
</comment>
<dbReference type="GO" id="GO:0019843">
    <property type="term" value="F:rRNA binding"/>
    <property type="evidence" value="ECO:0007669"/>
    <property type="project" value="UniProtKB-UniRule"/>
</dbReference>
<dbReference type="HAMAP" id="MF_01342">
    <property type="entry name" value="Ribosomal_uL16"/>
    <property type="match status" value="1"/>
</dbReference>
<evidence type="ECO:0000256" key="6">
    <source>
        <dbReference type="HAMAP-Rule" id="MF_01342"/>
    </source>
</evidence>
<proteinExistence type="inferred from homology"/>
<evidence type="ECO:0000256" key="2">
    <source>
        <dbReference type="ARBA" id="ARBA00022555"/>
    </source>
</evidence>
<evidence type="ECO:0000256" key="1">
    <source>
        <dbReference type="ARBA" id="ARBA00008931"/>
    </source>
</evidence>
<dbReference type="InterPro" id="IPR000114">
    <property type="entry name" value="Ribosomal_uL16_bact-type"/>
</dbReference>
<dbReference type="SUPFAM" id="SSF54686">
    <property type="entry name" value="Ribosomal protein L16p/L10e"/>
    <property type="match status" value="1"/>
</dbReference>
<evidence type="ECO:0000256" key="3">
    <source>
        <dbReference type="ARBA" id="ARBA00022980"/>
    </source>
</evidence>
<dbReference type="CDD" id="cd01433">
    <property type="entry name" value="Ribosomal_L16_L10e"/>
    <property type="match status" value="1"/>
</dbReference>
<dbReference type="InterPro" id="IPR016180">
    <property type="entry name" value="Ribosomal_uL16_dom"/>
</dbReference>
<evidence type="ECO:0000256" key="5">
    <source>
        <dbReference type="ARBA" id="ARBA00035198"/>
    </source>
</evidence>
<reference evidence="10 11" key="1">
    <citation type="submission" date="2017-09" db="EMBL/GenBank/DDBJ databases">
        <title>Depth-based differentiation of microbial function through sediment-hosted aquifers and enrichment of novel symbionts in the deep terrestrial subsurface.</title>
        <authorList>
            <person name="Probst A.J."/>
            <person name="Ladd B."/>
            <person name="Jarett J.K."/>
            <person name="Geller-Mcgrath D.E."/>
            <person name="Sieber C.M."/>
            <person name="Emerson J.B."/>
            <person name="Anantharaman K."/>
            <person name="Thomas B.C."/>
            <person name="Malmstrom R."/>
            <person name="Stieglmeier M."/>
            <person name="Klingl A."/>
            <person name="Woyke T."/>
            <person name="Ryan C.M."/>
            <person name="Banfield J.F."/>
        </authorList>
    </citation>
    <scope>NUCLEOTIDE SEQUENCE [LARGE SCALE GENOMIC DNA]</scope>
    <source>
        <strain evidence="10">CG23_combo_of_CG06-09_8_20_14_all_37_13</strain>
    </source>
</reference>
<dbReference type="InterPro" id="IPR020798">
    <property type="entry name" value="Ribosomal_uL16_CS"/>
</dbReference>
<dbReference type="InterPro" id="IPR036920">
    <property type="entry name" value="Ribosomal_uL16_sf"/>
</dbReference>
<dbReference type="NCBIfam" id="TIGR01164">
    <property type="entry name" value="rplP_bact"/>
    <property type="match status" value="1"/>
</dbReference>
<dbReference type="GO" id="GO:0000049">
    <property type="term" value="F:tRNA binding"/>
    <property type="evidence" value="ECO:0007669"/>
    <property type="project" value="UniProtKB-KW"/>
</dbReference>
<dbReference type="Gene3D" id="3.90.1170.10">
    <property type="entry name" value="Ribosomal protein L10e/L16"/>
    <property type="match status" value="1"/>
</dbReference>
<gene>
    <name evidence="6" type="primary">rplP</name>
    <name evidence="10" type="ORF">COX44_00220</name>
</gene>
<keyword evidence="4 6" id="KW-0687">Ribonucleoprotein</keyword>
<dbReference type="PANTHER" id="PTHR12220">
    <property type="entry name" value="50S/60S RIBOSOMAL PROTEIN L16"/>
    <property type="match status" value="1"/>
</dbReference>
<sequence>MLQPKKTKHRKWHKKAGHKKGKTVKGATMAFGSYGIKALTGGRMTARQIEAMRINIVRHLKRGGKIWLRVFPDKPITQKPVEVGMGKGKGGVEYYAAIIRPGRILLEIEGVPEEIAQEAIRRASYKLPFKCKFVKK</sequence>
<keyword evidence="3 6" id="KW-0689">Ribosomal protein</keyword>
<dbReference type="Proteomes" id="UP000231480">
    <property type="component" value="Unassembled WGS sequence"/>
</dbReference>
<organism evidence="10 11">
    <name type="scientific">Candidatus Portnoybacteria bacterium CG23_combo_of_CG06-09_8_20_14_all_37_13</name>
    <dbReference type="NCBI Taxonomy" id="1974819"/>
    <lineage>
        <taxon>Bacteria</taxon>
        <taxon>Candidatus Portnoyibacteriota</taxon>
    </lineage>
</organism>
<dbReference type="GO" id="GO:0022625">
    <property type="term" value="C:cytosolic large ribosomal subunit"/>
    <property type="evidence" value="ECO:0007669"/>
    <property type="project" value="TreeGrafter"/>
</dbReference>